<sequence>MVILARKFVLSFSPHDAELPFVRLTSRDSQLIHLSVFSFLAWGSAVSPIRRFVPATSEYRLRYSLHTGVNSC</sequence>
<dbReference type="AlphaFoldDB" id="A0A286RJA4"/>
<organism evidence="1 2">
    <name type="scientific">Thermogutta terrifontis</name>
    <dbReference type="NCBI Taxonomy" id="1331910"/>
    <lineage>
        <taxon>Bacteria</taxon>
        <taxon>Pseudomonadati</taxon>
        <taxon>Planctomycetota</taxon>
        <taxon>Planctomycetia</taxon>
        <taxon>Pirellulales</taxon>
        <taxon>Thermoguttaceae</taxon>
        <taxon>Thermogutta</taxon>
    </lineage>
</organism>
<evidence type="ECO:0000313" key="2">
    <source>
        <dbReference type="Proteomes" id="UP000215086"/>
    </source>
</evidence>
<dbReference type="KEGG" id="ttf:THTE_3390"/>
<evidence type="ECO:0000313" key="1">
    <source>
        <dbReference type="EMBL" id="ASV75992.1"/>
    </source>
</evidence>
<dbReference type="EMBL" id="CP018477">
    <property type="protein sequence ID" value="ASV75992.1"/>
    <property type="molecule type" value="Genomic_DNA"/>
</dbReference>
<proteinExistence type="predicted"/>
<protein>
    <submittedName>
        <fullName evidence="1">Uncharacterized protein</fullName>
    </submittedName>
</protein>
<accession>A0A286RJA4</accession>
<reference evidence="1 2" key="1">
    <citation type="journal article" name="Front. Microbiol.">
        <title>Sugar Metabolism of the First Thermophilic Planctomycete Thermogutta terrifontis: Comparative Genomic and Transcriptomic Approaches.</title>
        <authorList>
            <person name="Elcheninov A.G."/>
            <person name="Menzel P."/>
            <person name="Gudbergsdottir S.R."/>
            <person name="Slesarev A.I."/>
            <person name="Kadnikov V.V."/>
            <person name="Krogh A."/>
            <person name="Bonch-Osmolovskaya E.A."/>
            <person name="Peng X."/>
            <person name="Kublanov I.V."/>
        </authorList>
    </citation>
    <scope>NUCLEOTIDE SEQUENCE [LARGE SCALE GENOMIC DNA]</scope>
    <source>
        <strain evidence="1 2">R1</strain>
    </source>
</reference>
<gene>
    <name evidence="1" type="ORF">THTE_3390</name>
</gene>
<dbReference type="Proteomes" id="UP000215086">
    <property type="component" value="Chromosome"/>
</dbReference>
<keyword evidence="2" id="KW-1185">Reference proteome</keyword>
<name>A0A286RJA4_9BACT</name>